<feature type="compositionally biased region" description="Basic and acidic residues" evidence="7">
    <location>
        <begin position="811"/>
        <end position="859"/>
    </location>
</feature>
<evidence type="ECO:0000256" key="3">
    <source>
        <dbReference type="ARBA" id="ARBA00022737"/>
    </source>
</evidence>
<dbReference type="InterPro" id="IPR016024">
    <property type="entry name" value="ARM-type_fold"/>
</dbReference>
<feature type="region of interest" description="Disordered" evidence="7">
    <location>
        <begin position="72"/>
        <end position="135"/>
    </location>
</feature>
<feature type="compositionally biased region" description="Basic residues" evidence="7">
    <location>
        <begin position="94"/>
        <end position="104"/>
    </location>
</feature>
<dbReference type="PANTHER" id="PTHR13102">
    <property type="entry name" value="NUCLEOLAR PROTEIN 9"/>
    <property type="match status" value="1"/>
</dbReference>
<feature type="region of interest" description="Disordered" evidence="7">
    <location>
        <begin position="254"/>
        <end position="283"/>
    </location>
</feature>
<feature type="region of interest" description="Disordered" evidence="7">
    <location>
        <begin position="597"/>
        <end position="648"/>
    </location>
</feature>
<accession>A0A6A6P732</accession>
<feature type="region of interest" description="Disordered" evidence="7">
    <location>
        <begin position="328"/>
        <end position="371"/>
    </location>
</feature>
<dbReference type="GO" id="GO:0003723">
    <property type="term" value="F:RNA binding"/>
    <property type="evidence" value="ECO:0007669"/>
    <property type="project" value="InterPro"/>
</dbReference>
<evidence type="ECO:0000256" key="6">
    <source>
        <dbReference type="ARBA" id="ARBA00031929"/>
    </source>
</evidence>
<feature type="compositionally biased region" description="Low complexity" evidence="7">
    <location>
        <begin position="334"/>
        <end position="344"/>
    </location>
</feature>
<dbReference type="GO" id="GO:0000480">
    <property type="term" value="P:endonucleolytic cleavage in 5'-ETS of tricistronic rRNA transcript (SSU-rRNA, 5.8S rRNA, LSU-rRNA)"/>
    <property type="evidence" value="ECO:0007669"/>
    <property type="project" value="TreeGrafter"/>
</dbReference>
<comment type="function">
    <text evidence="4">RNA-binding nucleolar protein required for pre-rRNA processing. Involved in production of 18S rRNA and assembly of small ribosomal subunit.</text>
</comment>
<proteinExistence type="predicted"/>
<dbReference type="GO" id="GO:0000447">
    <property type="term" value="P:endonucleolytic cleavage in ITS1 to separate SSU-rRNA from 5.8S rRNA and LSU-rRNA from tricistronic rRNA transcript (SSU-rRNA, 5.8S rRNA, LSU-rRNA)"/>
    <property type="evidence" value="ECO:0007669"/>
    <property type="project" value="TreeGrafter"/>
</dbReference>
<comment type="subcellular location">
    <subcellularLocation>
        <location evidence="1">Nucleus</location>
        <location evidence="1">Nucleolus</location>
    </subcellularLocation>
</comment>
<dbReference type="GO" id="GO:0000056">
    <property type="term" value="P:ribosomal small subunit export from nucleus"/>
    <property type="evidence" value="ECO:0007669"/>
    <property type="project" value="TreeGrafter"/>
</dbReference>
<dbReference type="Gene3D" id="1.25.10.10">
    <property type="entry name" value="Leucine-rich Repeat Variant"/>
    <property type="match status" value="2"/>
</dbReference>
<feature type="compositionally biased region" description="Basic and acidic residues" evidence="7">
    <location>
        <begin position="30"/>
        <end position="39"/>
    </location>
</feature>
<protein>
    <recommendedName>
        <fullName evidence="2">Nucleolar protein 9</fullName>
    </recommendedName>
    <alternativeName>
        <fullName evidence="5 6">Pumilio domain-containing protein NOP9</fullName>
    </alternativeName>
</protein>
<evidence type="ECO:0000256" key="2">
    <source>
        <dbReference type="ARBA" id="ARBA00016427"/>
    </source>
</evidence>
<dbReference type="SUPFAM" id="SSF48371">
    <property type="entry name" value="ARM repeat"/>
    <property type="match status" value="1"/>
</dbReference>
<dbReference type="Proteomes" id="UP000799766">
    <property type="component" value="Unassembled WGS sequence"/>
</dbReference>
<feature type="compositionally biased region" description="Low complexity" evidence="7">
    <location>
        <begin position="118"/>
        <end position="135"/>
    </location>
</feature>
<feature type="region of interest" description="Disordered" evidence="7">
    <location>
        <begin position="1"/>
        <end position="57"/>
    </location>
</feature>
<dbReference type="Pfam" id="PF22493">
    <property type="entry name" value="PUF_NOP9"/>
    <property type="match status" value="1"/>
</dbReference>
<dbReference type="GO" id="GO:0030686">
    <property type="term" value="C:90S preribosome"/>
    <property type="evidence" value="ECO:0007669"/>
    <property type="project" value="TreeGrafter"/>
</dbReference>
<evidence type="ECO:0000313" key="8">
    <source>
        <dbReference type="EMBL" id="KAF2459628.1"/>
    </source>
</evidence>
<dbReference type="InterPro" id="IPR040000">
    <property type="entry name" value="NOP9"/>
</dbReference>
<keyword evidence="9" id="KW-1185">Reference proteome</keyword>
<dbReference type="OrthoDB" id="392571at2759"/>
<keyword evidence="3" id="KW-0677">Repeat</keyword>
<evidence type="ECO:0000256" key="1">
    <source>
        <dbReference type="ARBA" id="ARBA00004604"/>
    </source>
</evidence>
<dbReference type="GO" id="GO:0000472">
    <property type="term" value="P:endonucleolytic cleavage to generate mature 5'-end of SSU-rRNA from (SSU-rRNA, 5.8S rRNA, LSU-rRNA)"/>
    <property type="evidence" value="ECO:0007669"/>
    <property type="project" value="TreeGrafter"/>
</dbReference>
<evidence type="ECO:0000313" key="9">
    <source>
        <dbReference type="Proteomes" id="UP000799766"/>
    </source>
</evidence>
<reference evidence="8" key="1">
    <citation type="journal article" date="2020" name="Stud. Mycol.">
        <title>101 Dothideomycetes genomes: a test case for predicting lifestyles and emergence of pathogens.</title>
        <authorList>
            <person name="Haridas S."/>
            <person name="Albert R."/>
            <person name="Binder M."/>
            <person name="Bloem J."/>
            <person name="Labutti K."/>
            <person name="Salamov A."/>
            <person name="Andreopoulos B."/>
            <person name="Baker S."/>
            <person name="Barry K."/>
            <person name="Bills G."/>
            <person name="Bluhm B."/>
            <person name="Cannon C."/>
            <person name="Castanera R."/>
            <person name="Culley D."/>
            <person name="Daum C."/>
            <person name="Ezra D."/>
            <person name="Gonzalez J."/>
            <person name="Henrissat B."/>
            <person name="Kuo A."/>
            <person name="Liang C."/>
            <person name="Lipzen A."/>
            <person name="Lutzoni F."/>
            <person name="Magnuson J."/>
            <person name="Mondo S."/>
            <person name="Nolan M."/>
            <person name="Ohm R."/>
            <person name="Pangilinan J."/>
            <person name="Park H.-J."/>
            <person name="Ramirez L."/>
            <person name="Alfaro M."/>
            <person name="Sun H."/>
            <person name="Tritt A."/>
            <person name="Yoshinaga Y."/>
            <person name="Zwiers L.-H."/>
            <person name="Turgeon B."/>
            <person name="Goodwin S."/>
            <person name="Spatafora J."/>
            <person name="Crous P."/>
            <person name="Grigoriev I."/>
        </authorList>
    </citation>
    <scope>NUCLEOTIDE SEQUENCE</scope>
    <source>
        <strain evidence="8">ATCC 16933</strain>
    </source>
</reference>
<dbReference type="InterPro" id="IPR011989">
    <property type="entry name" value="ARM-like"/>
</dbReference>
<feature type="region of interest" description="Disordered" evidence="7">
    <location>
        <begin position="797"/>
        <end position="873"/>
    </location>
</feature>
<organism evidence="8 9">
    <name type="scientific">Lineolata rhizophorae</name>
    <dbReference type="NCBI Taxonomy" id="578093"/>
    <lineage>
        <taxon>Eukaryota</taxon>
        <taxon>Fungi</taxon>
        <taxon>Dikarya</taxon>
        <taxon>Ascomycota</taxon>
        <taxon>Pezizomycotina</taxon>
        <taxon>Dothideomycetes</taxon>
        <taxon>Dothideomycetes incertae sedis</taxon>
        <taxon>Lineolatales</taxon>
        <taxon>Lineolataceae</taxon>
        <taxon>Lineolata</taxon>
    </lineage>
</organism>
<evidence type="ECO:0000256" key="4">
    <source>
        <dbReference type="ARBA" id="ARBA00024893"/>
    </source>
</evidence>
<gene>
    <name evidence="8" type="ORF">BDY21DRAFT_370323</name>
</gene>
<dbReference type="InterPro" id="IPR001313">
    <property type="entry name" value="Pumilio_RNA-bd_rpt"/>
</dbReference>
<dbReference type="GO" id="GO:0005730">
    <property type="term" value="C:nucleolus"/>
    <property type="evidence" value="ECO:0007669"/>
    <property type="project" value="UniProtKB-SubCell"/>
</dbReference>
<evidence type="ECO:0000256" key="7">
    <source>
        <dbReference type="SAM" id="MobiDB-lite"/>
    </source>
</evidence>
<dbReference type="EMBL" id="MU001675">
    <property type="protein sequence ID" value="KAF2459628.1"/>
    <property type="molecule type" value="Genomic_DNA"/>
</dbReference>
<evidence type="ECO:0000256" key="5">
    <source>
        <dbReference type="ARBA" id="ARBA00030932"/>
    </source>
</evidence>
<feature type="compositionally biased region" description="Low complexity" evidence="7">
    <location>
        <begin position="614"/>
        <end position="629"/>
    </location>
</feature>
<dbReference type="AlphaFoldDB" id="A0A6A6P732"/>
<dbReference type="PANTHER" id="PTHR13102:SF0">
    <property type="entry name" value="NUCLEOLAR PROTEIN 9"/>
    <property type="match status" value="1"/>
</dbReference>
<feature type="compositionally biased region" description="Basic residues" evidence="7">
    <location>
        <begin position="1"/>
        <end position="17"/>
    </location>
</feature>
<name>A0A6A6P732_9PEZI</name>
<dbReference type="GO" id="GO:0030688">
    <property type="term" value="C:preribosome, small subunit precursor"/>
    <property type="evidence" value="ECO:0007669"/>
    <property type="project" value="TreeGrafter"/>
</dbReference>
<sequence length="873" mass="94116">MPREHKKRGRRAEQKKRKLDEAAAWVAATGERDQPEHNDANLNGLPAAKRPKSIADANHHLDISADFVSLGDVGDDELEEPPPQQHQFRESRQRSHRSKKHHHQHDRDGADHGVAADLPPELGPGAADPEAPANAAPFYGLLDEDEQEYFKHADSLLELNQFASADERSLLLENVYREASNKEFKLACSQSCSRLLERLILLSTPAQIKALFVKFQGHFLHLFQHRFASHCCEALFIKATPIVTQELTAPLEPPHVANLTITSDDKEGNDEQNVNSHEPATTEPLPSLESLFLSLVDELESSLGYLLTDRFASHPLRILLLILSGQPLPARDPSSSSTSKSAVQSKRKERITVAGGLPEDESNAHPRPVPDSFAPALSRLIAGALAGLTTRDLRSLATHPTGNPTLQVVLQAEIASFGKSRATASDSSLLRRLIPDDAALLLPPDSDPSASASTSDPSSETAAFVQGLAYDPVGSRLLETLVRLAPHKTFKALHRGFVRPRLAALARNDAAAYVAARALERLSRDDVLAAADALLPAVPALVRRHRTLVLRTLVERLRARDALATPQAARLADALRQAYKGPDGEFDVARLLMLGPEGAPPHAVGPSDGGAKDGGAAAASPGRGPANGSRPSSKAGLSAEGASPPEKTHGSLLAQALVAAPGALSDLVLGGVARLDAALLHAVARDGPGSRALGAALTAPHASVIFRRKTIQALYGSMGALALDPRGGSRVVAAVWEGTRGLAFIRERVAEELAENEASLKGSRVGRGVWRKWEMEGYKRERREWVKRSREKVGSAGFLPFPEGGMGGARMGEEEAVGERVKTPLERARERHALEKRRVEEEGRERGRGRKGAEKEKREKGHKVKGKGKEKAV</sequence>